<accession>A0AAE4FMX1</accession>
<protein>
    <submittedName>
        <fullName evidence="1">Uncharacterized protein</fullName>
    </submittedName>
</protein>
<comment type="caution">
    <text evidence="1">The sequence shown here is derived from an EMBL/GenBank/DDBJ whole genome shotgun (WGS) entry which is preliminary data.</text>
</comment>
<dbReference type="RefSeq" id="WP_310944074.1">
    <property type="nucleotide sequence ID" value="NZ_JARUIS010000022.1"/>
</dbReference>
<organism evidence="1 2">
    <name type="scientific">Clostridium sporogenes</name>
    <dbReference type="NCBI Taxonomy" id="1509"/>
    <lineage>
        <taxon>Bacteria</taxon>
        <taxon>Bacillati</taxon>
        <taxon>Bacillota</taxon>
        <taxon>Clostridia</taxon>
        <taxon>Eubacteriales</taxon>
        <taxon>Clostridiaceae</taxon>
        <taxon>Clostridium</taxon>
    </lineage>
</organism>
<name>A0AAE4FMX1_CLOSG</name>
<gene>
    <name evidence="1" type="ORF">P9J83_13555</name>
</gene>
<evidence type="ECO:0000313" key="1">
    <source>
        <dbReference type="EMBL" id="MDS1004517.1"/>
    </source>
</evidence>
<reference evidence="1" key="1">
    <citation type="submission" date="2023-04" db="EMBL/GenBank/DDBJ databases">
        <title>Assessment of the microbiological origin of a defect in Grana Padano cheese.</title>
        <authorList>
            <person name="Zago M."/>
            <person name="Rossetti L."/>
            <person name="Bonvini B."/>
            <person name="Carminati D."/>
            <person name="Giraffa G."/>
        </authorList>
    </citation>
    <scope>NUCLEOTIDE SEQUENCE</scope>
    <source>
        <strain evidence="1">4990</strain>
    </source>
</reference>
<sequence length="60" mass="7184">MQLFHIPTTVLLILFLVFSTEIRKFRVFYKSVPNEPFFSRFKTTFKSDITDLYIIAPFFA</sequence>
<dbReference type="EMBL" id="JARUIS010000022">
    <property type="protein sequence ID" value="MDS1004517.1"/>
    <property type="molecule type" value="Genomic_DNA"/>
</dbReference>
<dbReference type="Proteomes" id="UP001182303">
    <property type="component" value="Unassembled WGS sequence"/>
</dbReference>
<proteinExistence type="predicted"/>
<evidence type="ECO:0000313" key="2">
    <source>
        <dbReference type="Proteomes" id="UP001182303"/>
    </source>
</evidence>
<dbReference type="AlphaFoldDB" id="A0AAE4FMX1"/>